<protein>
    <recommendedName>
        <fullName evidence="1">N-acetyltransferase domain-containing protein</fullName>
    </recommendedName>
</protein>
<dbReference type="InterPro" id="IPR016181">
    <property type="entry name" value="Acyl_CoA_acyltransferase"/>
</dbReference>
<dbReference type="SUPFAM" id="SSF55729">
    <property type="entry name" value="Acyl-CoA N-acyltransferases (Nat)"/>
    <property type="match status" value="1"/>
</dbReference>
<dbReference type="PROSITE" id="PS51186">
    <property type="entry name" value="GNAT"/>
    <property type="match status" value="1"/>
</dbReference>
<dbReference type="STRING" id="1763538.LPB68_08360"/>
<feature type="domain" description="N-acetyltransferase" evidence="1">
    <location>
        <begin position="7"/>
        <end position="174"/>
    </location>
</feature>
<dbReference type="Pfam" id="PF00583">
    <property type="entry name" value="Acetyltransf_1"/>
    <property type="match status" value="1"/>
</dbReference>
<dbReference type="GO" id="GO:0016747">
    <property type="term" value="F:acyltransferase activity, transferring groups other than amino-acyl groups"/>
    <property type="evidence" value="ECO:0007669"/>
    <property type="project" value="InterPro"/>
</dbReference>
<organism evidence="2 3">
    <name type="scientific">Paenibacillus crassostreae</name>
    <dbReference type="NCBI Taxonomy" id="1763538"/>
    <lineage>
        <taxon>Bacteria</taxon>
        <taxon>Bacillati</taxon>
        <taxon>Bacillota</taxon>
        <taxon>Bacilli</taxon>
        <taxon>Bacillales</taxon>
        <taxon>Paenibacillaceae</taxon>
        <taxon>Paenibacillus</taxon>
    </lineage>
</organism>
<dbReference type="InterPro" id="IPR000182">
    <property type="entry name" value="GNAT_dom"/>
</dbReference>
<sequence>MNEYVNETVRAYQAKDEDAQDIMDILLGIARWLKSKGSRQWEGLLHGEDSHDMIGSISKGEVFVFKENGVCVGIVILKQQASPWDINLWGEHEAHLDNSVYVHRLAVSRGYGGQGLGKEIMLWVQQGIQFKDKDVIRLDCIANNELLNSFYLQCGFSYKGEVEGFSKYEKWLPM</sequence>
<evidence type="ECO:0000313" key="3">
    <source>
        <dbReference type="Proteomes" id="UP000077134"/>
    </source>
</evidence>
<gene>
    <name evidence="2" type="ORF">PNBC_01440</name>
</gene>
<dbReference type="EMBL" id="LSFN01000002">
    <property type="protein sequence ID" value="OAB77724.1"/>
    <property type="molecule type" value="Genomic_DNA"/>
</dbReference>
<dbReference type="AlphaFoldDB" id="A0A167GMS6"/>
<name>A0A167GMS6_9BACL</name>
<proteinExistence type="predicted"/>
<comment type="caution">
    <text evidence="2">The sequence shown here is derived from an EMBL/GenBank/DDBJ whole genome shotgun (WGS) entry which is preliminary data.</text>
</comment>
<accession>A0A167GMS6</accession>
<reference evidence="2 3" key="1">
    <citation type="submission" date="2016-02" db="EMBL/GenBank/DDBJ databases">
        <title>Paenibacillus sp. LPB0068, isolated from Crassostrea gigas.</title>
        <authorList>
            <person name="Shin S.-K."/>
            <person name="Yi H."/>
        </authorList>
    </citation>
    <scope>NUCLEOTIDE SEQUENCE [LARGE SCALE GENOMIC DNA]</scope>
    <source>
        <strain evidence="2 3">LPB0068</strain>
    </source>
</reference>
<keyword evidence="3" id="KW-1185">Reference proteome</keyword>
<evidence type="ECO:0000259" key="1">
    <source>
        <dbReference type="PROSITE" id="PS51186"/>
    </source>
</evidence>
<dbReference type="CDD" id="cd04301">
    <property type="entry name" value="NAT_SF"/>
    <property type="match status" value="1"/>
</dbReference>
<dbReference type="Proteomes" id="UP000077134">
    <property type="component" value="Unassembled WGS sequence"/>
</dbReference>
<dbReference type="Gene3D" id="3.40.630.30">
    <property type="match status" value="1"/>
</dbReference>
<evidence type="ECO:0000313" key="2">
    <source>
        <dbReference type="EMBL" id="OAB77724.1"/>
    </source>
</evidence>